<dbReference type="PANTHER" id="PTHR13935:SF155">
    <property type="entry name" value="TRANSCRIPTION FACTOR BHLH120-LIKE"/>
    <property type="match status" value="1"/>
</dbReference>
<evidence type="ECO:0000256" key="4">
    <source>
        <dbReference type="ARBA" id="ARBA00023242"/>
    </source>
</evidence>
<keyword evidence="3" id="KW-0804">Transcription</keyword>
<feature type="compositionally biased region" description="Low complexity" evidence="5">
    <location>
        <begin position="54"/>
        <end position="72"/>
    </location>
</feature>
<gene>
    <name evidence="7" type="ORF">F0562_026539</name>
</gene>
<dbReference type="InterPro" id="IPR011598">
    <property type="entry name" value="bHLH_dom"/>
</dbReference>
<organism evidence="7 8">
    <name type="scientific">Nyssa sinensis</name>
    <dbReference type="NCBI Taxonomy" id="561372"/>
    <lineage>
        <taxon>Eukaryota</taxon>
        <taxon>Viridiplantae</taxon>
        <taxon>Streptophyta</taxon>
        <taxon>Embryophyta</taxon>
        <taxon>Tracheophyta</taxon>
        <taxon>Spermatophyta</taxon>
        <taxon>Magnoliopsida</taxon>
        <taxon>eudicotyledons</taxon>
        <taxon>Gunneridae</taxon>
        <taxon>Pentapetalae</taxon>
        <taxon>asterids</taxon>
        <taxon>Cornales</taxon>
        <taxon>Nyssaceae</taxon>
        <taxon>Nyssa</taxon>
    </lineage>
</organism>
<dbReference type="GO" id="GO:0090575">
    <property type="term" value="C:RNA polymerase II transcription regulator complex"/>
    <property type="evidence" value="ECO:0007669"/>
    <property type="project" value="TreeGrafter"/>
</dbReference>
<evidence type="ECO:0000256" key="2">
    <source>
        <dbReference type="ARBA" id="ARBA00023015"/>
    </source>
</evidence>
<feature type="region of interest" description="Disordered" evidence="5">
    <location>
        <begin position="52"/>
        <end position="72"/>
    </location>
</feature>
<dbReference type="InterPro" id="IPR015660">
    <property type="entry name" value="MASH1/Ascl1a-like"/>
</dbReference>
<comment type="subcellular location">
    <subcellularLocation>
        <location evidence="1">Nucleus</location>
    </subcellularLocation>
</comment>
<evidence type="ECO:0000256" key="5">
    <source>
        <dbReference type="SAM" id="MobiDB-lite"/>
    </source>
</evidence>
<evidence type="ECO:0000256" key="3">
    <source>
        <dbReference type="ARBA" id="ARBA00023163"/>
    </source>
</evidence>
<evidence type="ECO:0000313" key="7">
    <source>
        <dbReference type="EMBL" id="KAA8539847.1"/>
    </source>
</evidence>
<dbReference type="SUPFAM" id="SSF47459">
    <property type="entry name" value="HLH, helix-loop-helix DNA-binding domain"/>
    <property type="match status" value="1"/>
</dbReference>
<feature type="domain" description="BHLH" evidence="6">
    <location>
        <begin position="1"/>
        <end position="37"/>
    </location>
</feature>
<accession>A0A5J5BDM8</accession>
<dbReference type="PANTHER" id="PTHR13935">
    <property type="entry name" value="ACHAETE-SCUTE TRANSCRIPTION FACTOR-RELATED"/>
    <property type="match status" value="1"/>
</dbReference>
<name>A0A5J5BDM8_9ASTE</name>
<keyword evidence="4" id="KW-0539">Nucleus</keyword>
<keyword evidence="2" id="KW-0805">Transcription regulation</keyword>
<dbReference type="OrthoDB" id="1935281at2759"/>
<proteinExistence type="predicted"/>
<dbReference type="GO" id="GO:0046983">
    <property type="term" value="F:protein dimerization activity"/>
    <property type="evidence" value="ECO:0007669"/>
    <property type="project" value="InterPro"/>
</dbReference>
<reference evidence="7 8" key="1">
    <citation type="submission" date="2019-09" db="EMBL/GenBank/DDBJ databases">
        <title>A chromosome-level genome assembly of the Chinese tupelo Nyssa sinensis.</title>
        <authorList>
            <person name="Yang X."/>
            <person name="Kang M."/>
            <person name="Yang Y."/>
            <person name="Xiong H."/>
            <person name="Wang M."/>
            <person name="Zhang Z."/>
            <person name="Wang Z."/>
            <person name="Wu H."/>
            <person name="Ma T."/>
            <person name="Liu J."/>
            <person name="Xi Z."/>
        </authorList>
    </citation>
    <scope>NUCLEOTIDE SEQUENCE [LARGE SCALE GENOMIC DNA]</scope>
    <source>
        <strain evidence="7">J267</strain>
        <tissue evidence="7">Leaf</tissue>
    </source>
</reference>
<dbReference type="EMBL" id="CM018037">
    <property type="protein sequence ID" value="KAA8539847.1"/>
    <property type="molecule type" value="Genomic_DNA"/>
</dbReference>
<dbReference type="Gene3D" id="4.10.280.10">
    <property type="entry name" value="Helix-loop-helix DNA-binding domain"/>
    <property type="match status" value="1"/>
</dbReference>
<dbReference type="GO" id="GO:0000981">
    <property type="term" value="F:DNA-binding transcription factor activity, RNA polymerase II-specific"/>
    <property type="evidence" value="ECO:0007669"/>
    <property type="project" value="TreeGrafter"/>
</dbReference>
<dbReference type="AlphaFoldDB" id="A0A5J5BDM8"/>
<dbReference type="PROSITE" id="PS50888">
    <property type="entry name" value="BHLH"/>
    <property type="match status" value="1"/>
</dbReference>
<sequence>MGNLCSTLRSQLPLEYIKGKRSIPDHMKEAVNYIKKLQKNIDELSIKRDELKRNSNSSDLSSGDGDGSSSHSSTVTNCVTVLPCLGGVKVVFSSGSDDERLQLSRVMEVLLEEGLNVVSCFSTKVREKLLHTVQSEVKDFSRFDPSELQRKLNHVVMGS</sequence>
<dbReference type="InterPro" id="IPR036638">
    <property type="entry name" value="HLH_DNA-bd_sf"/>
</dbReference>
<protein>
    <recommendedName>
        <fullName evidence="6">BHLH domain-containing protein</fullName>
    </recommendedName>
</protein>
<evidence type="ECO:0000313" key="8">
    <source>
        <dbReference type="Proteomes" id="UP000325577"/>
    </source>
</evidence>
<keyword evidence="8" id="KW-1185">Reference proteome</keyword>
<dbReference type="GO" id="GO:0000977">
    <property type="term" value="F:RNA polymerase II transcription regulatory region sequence-specific DNA binding"/>
    <property type="evidence" value="ECO:0007669"/>
    <property type="project" value="TreeGrafter"/>
</dbReference>
<dbReference type="Proteomes" id="UP000325577">
    <property type="component" value="Linkage Group LG14"/>
</dbReference>
<evidence type="ECO:0000256" key="1">
    <source>
        <dbReference type="ARBA" id="ARBA00004123"/>
    </source>
</evidence>
<evidence type="ECO:0000259" key="6">
    <source>
        <dbReference type="PROSITE" id="PS50888"/>
    </source>
</evidence>